<reference evidence="3" key="1">
    <citation type="journal article" date="2019" name="Int. J. Syst. Evol. Microbiol.">
        <title>The Global Catalogue of Microorganisms (GCM) 10K type strain sequencing project: providing services to taxonomists for standard genome sequencing and annotation.</title>
        <authorList>
            <consortium name="The Broad Institute Genomics Platform"/>
            <consortium name="The Broad Institute Genome Sequencing Center for Infectious Disease"/>
            <person name="Wu L."/>
            <person name="Ma J."/>
        </authorList>
    </citation>
    <scope>NUCLEOTIDE SEQUENCE [LARGE SCALE GENOMIC DNA]</scope>
    <source>
        <strain evidence="3">CGMCC 1.15297</strain>
    </source>
</reference>
<evidence type="ECO:0008006" key="4">
    <source>
        <dbReference type="Google" id="ProtNLM"/>
    </source>
</evidence>
<name>A0ABQ1F9Y2_9SPHN</name>
<gene>
    <name evidence="2" type="ORF">GCM10010923_12490</name>
</gene>
<feature type="chain" id="PRO_5045906258" description="S-adenosyl-L-homocysteine hydrolase" evidence="1">
    <location>
        <begin position="25"/>
        <end position="151"/>
    </location>
</feature>
<evidence type="ECO:0000313" key="3">
    <source>
        <dbReference type="Proteomes" id="UP000603317"/>
    </source>
</evidence>
<dbReference type="EMBL" id="BMID01000001">
    <property type="protein sequence ID" value="GGA04599.1"/>
    <property type="molecule type" value="Genomic_DNA"/>
</dbReference>
<comment type="caution">
    <text evidence="2">The sequence shown here is derived from an EMBL/GenBank/DDBJ whole genome shotgun (WGS) entry which is preliminary data.</text>
</comment>
<accession>A0ABQ1F9Y2</accession>
<keyword evidence="3" id="KW-1185">Reference proteome</keyword>
<evidence type="ECO:0000256" key="1">
    <source>
        <dbReference type="SAM" id="SignalP"/>
    </source>
</evidence>
<proteinExistence type="predicted"/>
<keyword evidence="1" id="KW-0732">Signal</keyword>
<organism evidence="2 3">
    <name type="scientific">Blastomonas marina</name>
    <dbReference type="NCBI Taxonomy" id="1867408"/>
    <lineage>
        <taxon>Bacteria</taxon>
        <taxon>Pseudomonadati</taxon>
        <taxon>Pseudomonadota</taxon>
        <taxon>Alphaproteobacteria</taxon>
        <taxon>Sphingomonadales</taxon>
        <taxon>Sphingomonadaceae</taxon>
        <taxon>Blastomonas</taxon>
    </lineage>
</organism>
<protein>
    <recommendedName>
        <fullName evidence="4">S-adenosyl-L-homocysteine hydrolase</fullName>
    </recommendedName>
</protein>
<dbReference type="RefSeq" id="WP_188641883.1">
    <property type="nucleotide sequence ID" value="NZ_BMID01000001.1"/>
</dbReference>
<feature type="signal peptide" evidence="1">
    <location>
        <begin position="1"/>
        <end position="24"/>
    </location>
</feature>
<dbReference type="Proteomes" id="UP000603317">
    <property type="component" value="Unassembled WGS sequence"/>
</dbReference>
<sequence length="151" mass="16621">MKYIKGLGLGLAAAGLLSAMPATAQDASHERVRELGIMLMVTSLRCRTTVDDFQQDYRDFSARHIDRLNAASRSMQRELESRHGKRGAKRQLDRLSVQMANTYGQGHPFLDCEQLKRLASDLAQGDNAALIAASRDLLADGRGGSATYARR</sequence>
<evidence type="ECO:0000313" key="2">
    <source>
        <dbReference type="EMBL" id="GGA04599.1"/>
    </source>
</evidence>